<dbReference type="STRING" id="240176.A8N621"/>
<name>A8N621_COPC7</name>
<dbReference type="OrthoDB" id="2922289at2759"/>
<evidence type="ECO:0000313" key="3">
    <source>
        <dbReference type="Proteomes" id="UP000001861"/>
    </source>
</evidence>
<keyword evidence="3" id="KW-1185">Reference proteome</keyword>
<feature type="region of interest" description="Disordered" evidence="1">
    <location>
        <begin position="1"/>
        <end position="29"/>
    </location>
</feature>
<feature type="region of interest" description="Disordered" evidence="1">
    <location>
        <begin position="445"/>
        <end position="674"/>
    </location>
</feature>
<dbReference type="InParanoid" id="A8N621"/>
<feature type="region of interest" description="Disordered" evidence="1">
    <location>
        <begin position="799"/>
        <end position="830"/>
    </location>
</feature>
<dbReference type="Proteomes" id="UP000001861">
    <property type="component" value="Unassembled WGS sequence"/>
</dbReference>
<comment type="caution">
    <text evidence="2">The sequence shown here is derived from an EMBL/GenBank/DDBJ whole genome shotgun (WGS) entry which is preliminary data.</text>
</comment>
<dbReference type="eggNOG" id="ENOG502SGKN">
    <property type="taxonomic scope" value="Eukaryota"/>
</dbReference>
<feature type="compositionally biased region" description="Basic and acidic residues" evidence="1">
    <location>
        <begin position="808"/>
        <end position="817"/>
    </location>
</feature>
<dbReference type="GO" id="GO:0003729">
    <property type="term" value="F:mRNA binding"/>
    <property type="evidence" value="ECO:0007669"/>
    <property type="project" value="InterPro"/>
</dbReference>
<feature type="compositionally biased region" description="Acidic residues" evidence="1">
    <location>
        <begin position="467"/>
        <end position="501"/>
    </location>
</feature>
<dbReference type="AlphaFoldDB" id="A8N621"/>
<dbReference type="Pfam" id="PF07927">
    <property type="entry name" value="HicA_toxin"/>
    <property type="match status" value="1"/>
</dbReference>
<feature type="compositionally biased region" description="Low complexity" evidence="1">
    <location>
        <begin position="650"/>
        <end position="665"/>
    </location>
</feature>
<organism evidence="2 3">
    <name type="scientific">Coprinopsis cinerea (strain Okayama-7 / 130 / ATCC MYA-4618 / FGSC 9003)</name>
    <name type="common">Inky cap fungus</name>
    <name type="synonym">Hormographiella aspergillata</name>
    <dbReference type="NCBI Taxonomy" id="240176"/>
    <lineage>
        <taxon>Eukaryota</taxon>
        <taxon>Fungi</taxon>
        <taxon>Dikarya</taxon>
        <taxon>Basidiomycota</taxon>
        <taxon>Agaricomycotina</taxon>
        <taxon>Agaricomycetes</taxon>
        <taxon>Agaricomycetidae</taxon>
        <taxon>Agaricales</taxon>
        <taxon>Agaricineae</taxon>
        <taxon>Psathyrellaceae</taxon>
        <taxon>Coprinopsis</taxon>
    </lineage>
</organism>
<dbReference type="VEuPathDB" id="FungiDB:CC1G_01946"/>
<protein>
    <submittedName>
        <fullName evidence="2">Uncharacterized protein</fullName>
    </submittedName>
</protein>
<accession>A8N621</accession>
<sequence>MAPKSKPATSKALTTTGPKEVISHPTKGKKREYVEKPTTTRALILRNGKHGAMGTGEIIASNKITGREKLDLLAEELIEKMKTAVMTPFRFENALRLSDSQFGIYRDDIVNLKDPDLFRDIIEGELVARTRPNTEPRRNATNVAKIIGTRVHNSYMLASAWKLVTDTLRKVQSQVVDEKILKSKLKTDQTLRSEYLVLFDLVNHLVDLSHNYLSVLATTAPHYSEYFKTRPSEGSGEPEVIFEWNDKKILRSVTQSFLDSIIIELCFPQSPFPKAVLYQLLKECLDEAPHEGKRFSQAMANAIGDLSRCVELQTLLEEPLLGPEYEQWRNERREMPEAFERWIDAGIFSRQASGEIGNWKDLVYPLGATKKKEVLEKIWKGINLNYIKEAGIDIDRLWALDESLTFKPQWSSYWFEKLAEDSDEEDEDINGLPRAKGQKKKLLALKGPDDDDSADSMPALQSVSNSSDDDDYSEIDSDEEDDDDDYETGESDYDTDEEDEIRELIREAMEAGHEVDWFDSTPADPELDPLKADEKKGNPFLKALGRLFKSDPKVKPTAARTEPRPNARGAFRATPTGVPKPVPKTAPPKPTPASAKQQQQQQQAPASHKTTMEEVEDEDAVTPSAGKKKKKKKPKKKRTGDEAEAPDSPRPAAAQAAPTSPTSPTLGRSTIGASASTLNIPVETTQAQSSHSYLKQLESDFQQKAKIKSRPDHASIFSGSIHETKKGGLLSKMGFGKKEEDHGDKNPKYTWFSRLSKKATDSMHQLLKTSEDAGRQPAPMKWETFLKLMREMGFEYDPSTAGSSVRFDPPDKRDRSITIHKPHPDPTLNPIMLRNIGKRLKRYYGWNEEDFIKQTQEISSRK</sequence>
<dbReference type="RefSeq" id="XP_001830310.1">
    <property type="nucleotide sequence ID" value="XM_001830258.2"/>
</dbReference>
<feature type="compositionally biased region" description="Basic residues" evidence="1">
    <location>
        <begin position="626"/>
        <end position="638"/>
    </location>
</feature>
<feature type="compositionally biased region" description="Pro residues" evidence="1">
    <location>
        <begin position="578"/>
        <end position="591"/>
    </location>
</feature>
<reference evidence="2 3" key="1">
    <citation type="journal article" date="2010" name="Proc. Natl. Acad. Sci. U.S.A.">
        <title>Insights into evolution of multicellular fungi from the assembled chromosomes of the mushroom Coprinopsis cinerea (Coprinus cinereus).</title>
        <authorList>
            <person name="Stajich J.E."/>
            <person name="Wilke S.K."/>
            <person name="Ahren D."/>
            <person name="Au C.H."/>
            <person name="Birren B.W."/>
            <person name="Borodovsky M."/>
            <person name="Burns C."/>
            <person name="Canback B."/>
            <person name="Casselton L.A."/>
            <person name="Cheng C.K."/>
            <person name="Deng J."/>
            <person name="Dietrich F.S."/>
            <person name="Fargo D.C."/>
            <person name="Farman M.L."/>
            <person name="Gathman A.C."/>
            <person name="Goldberg J."/>
            <person name="Guigo R."/>
            <person name="Hoegger P.J."/>
            <person name="Hooker J.B."/>
            <person name="Huggins A."/>
            <person name="James T.Y."/>
            <person name="Kamada T."/>
            <person name="Kilaru S."/>
            <person name="Kodira C."/>
            <person name="Kues U."/>
            <person name="Kupfer D."/>
            <person name="Kwan H.S."/>
            <person name="Lomsadze A."/>
            <person name="Li W."/>
            <person name="Lilly W.W."/>
            <person name="Ma L.J."/>
            <person name="Mackey A.J."/>
            <person name="Manning G."/>
            <person name="Martin F."/>
            <person name="Muraguchi H."/>
            <person name="Natvig D.O."/>
            <person name="Palmerini H."/>
            <person name="Ramesh M.A."/>
            <person name="Rehmeyer C.J."/>
            <person name="Roe B.A."/>
            <person name="Shenoy N."/>
            <person name="Stanke M."/>
            <person name="Ter-Hovhannisyan V."/>
            <person name="Tunlid A."/>
            <person name="Velagapudi R."/>
            <person name="Vision T.J."/>
            <person name="Zeng Q."/>
            <person name="Zolan M.E."/>
            <person name="Pukkila P.J."/>
        </authorList>
    </citation>
    <scope>NUCLEOTIDE SEQUENCE [LARGE SCALE GENOMIC DNA]</scope>
    <source>
        <strain evidence="3">Okayama-7 / 130 / ATCC MYA-4618 / FGSC 9003</strain>
    </source>
</reference>
<feature type="compositionally biased region" description="Basic and acidic residues" evidence="1">
    <location>
        <begin position="502"/>
        <end position="516"/>
    </location>
</feature>
<dbReference type="OMA" id="WVDAQIF"/>
<evidence type="ECO:0000313" key="2">
    <source>
        <dbReference type="EMBL" id="EAU91457.1"/>
    </source>
</evidence>
<dbReference type="GeneID" id="6006749"/>
<feature type="compositionally biased region" description="Basic and acidic residues" evidence="1">
    <location>
        <begin position="528"/>
        <end position="537"/>
    </location>
</feature>
<gene>
    <name evidence="2" type="ORF">CC1G_01946</name>
</gene>
<dbReference type="PANTHER" id="PTHR40788:SF1">
    <property type="entry name" value="IPA PROTEIN"/>
    <property type="match status" value="1"/>
</dbReference>
<proteinExistence type="predicted"/>
<evidence type="ECO:0000256" key="1">
    <source>
        <dbReference type="SAM" id="MobiDB-lite"/>
    </source>
</evidence>
<dbReference type="PANTHER" id="PTHR40788">
    <property type="entry name" value="CLR5 DOMAIN-CONTAINING PROTEIN-RELATED"/>
    <property type="match status" value="1"/>
</dbReference>
<feature type="compositionally biased region" description="Polar residues" evidence="1">
    <location>
        <begin position="7"/>
        <end position="17"/>
    </location>
</feature>
<dbReference type="EMBL" id="AACS02000003">
    <property type="protein sequence ID" value="EAU91457.1"/>
    <property type="molecule type" value="Genomic_DNA"/>
</dbReference>
<dbReference type="KEGG" id="cci:CC1G_01946"/>
<dbReference type="InterPro" id="IPR012933">
    <property type="entry name" value="HicA_mRNA_interferase"/>
</dbReference>
<feature type="compositionally biased region" description="Low complexity" evidence="1">
    <location>
        <begin position="592"/>
        <end position="607"/>
    </location>
</feature>